<protein>
    <submittedName>
        <fullName evidence="3">Acyltransferase</fullName>
    </submittedName>
</protein>
<sequence>MNMISRRFSAEFSLQLESLRGVSAIVVLFSHCFQAFIAPFDLTLYSWVRLLGQAAVMMFFALSGYLIGTSIQNNIQQNSQFNLSHYIRQRCHRILPPFLFALALTLTLYILAPYFFSSHTHQFQNSFGMMIRTTYSLEWDNFLGSLFFLNGFVTPTLSANAPLWSLSFEVWFYVLAGFLPFLKQSVIAKLSFALVLITLTALNPQFLIYLLVWLTAFASSFGHIQQYVLNHLNSLKLGCLSLAFFIACRDAYHFHMIDQVKIYRGNYFVPFNMLMGLAFVCWLIQLQQKLSHYRPVWVKSASFSYTLYVTHFPLLLFILGCFPQSRAYGLGGAVLALVATMLVLVLLASLMAKLLEPQQRKALSRSMQ</sequence>
<feature type="transmembrane region" description="Helical" evidence="1">
    <location>
        <begin position="21"/>
        <end position="40"/>
    </location>
</feature>
<dbReference type="Proteomes" id="UP000503505">
    <property type="component" value="Chromosome"/>
</dbReference>
<evidence type="ECO:0000256" key="1">
    <source>
        <dbReference type="SAM" id="Phobius"/>
    </source>
</evidence>
<keyword evidence="1" id="KW-0472">Membrane</keyword>
<dbReference type="GO" id="GO:0000271">
    <property type="term" value="P:polysaccharide biosynthetic process"/>
    <property type="evidence" value="ECO:0007669"/>
    <property type="project" value="TreeGrafter"/>
</dbReference>
<proteinExistence type="predicted"/>
<feature type="transmembrane region" description="Helical" evidence="1">
    <location>
        <begin position="334"/>
        <end position="355"/>
    </location>
</feature>
<dbReference type="RefSeq" id="WP_163171948.1">
    <property type="nucleotide sequence ID" value="NZ_CP044463.1"/>
</dbReference>
<accession>A0AAE6WWY9</accession>
<name>A0AAE6WWY9_9GAMM</name>
<feature type="transmembrane region" description="Helical" evidence="1">
    <location>
        <begin position="194"/>
        <end position="216"/>
    </location>
</feature>
<feature type="transmembrane region" description="Helical" evidence="1">
    <location>
        <begin position="267"/>
        <end position="285"/>
    </location>
</feature>
<dbReference type="InterPro" id="IPR002656">
    <property type="entry name" value="Acyl_transf_3_dom"/>
</dbReference>
<evidence type="ECO:0000259" key="2">
    <source>
        <dbReference type="Pfam" id="PF01757"/>
    </source>
</evidence>
<feature type="transmembrane region" description="Helical" evidence="1">
    <location>
        <begin position="46"/>
        <end position="67"/>
    </location>
</feature>
<evidence type="ECO:0000313" key="4">
    <source>
        <dbReference type="Proteomes" id="UP000503505"/>
    </source>
</evidence>
<keyword evidence="3" id="KW-0808">Transferase</keyword>
<dbReference type="PANTHER" id="PTHR23028:SF53">
    <property type="entry name" value="ACYL_TRANSF_3 DOMAIN-CONTAINING PROTEIN"/>
    <property type="match status" value="1"/>
</dbReference>
<feature type="transmembrane region" description="Helical" evidence="1">
    <location>
        <begin position="94"/>
        <end position="116"/>
    </location>
</feature>
<dbReference type="PANTHER" id="PTHR23028">
    <property type="entry name" value="ACETYLTRANSFERASE"/>
    <property type="match status" value="1"/>
</dbReference>
<dbReference type="GO" id="GO:0016020">
    <property type="term" value="C:membrane"/>
    <property type="evidence" value="ECO:0007669"/>
    <property type="project" value="TreeGrafter"/>
</dbReference>
<reference evidence="3 4" key="1">
    <citation type="submission" date="2019-09" db="EMBL/GenBank/DDBJ databases">
        <title>Non-baumannii Acinetobacter spp. carrying blaNDM-1 isolated in China.</title>
        <authorList>
            <person name="Cui C."/>
            <person name="Chen C."/>
            <person name="Sun J."/>
            <person name="Liu Y."/>
        </authorList>
    </citation>
    <scope>NUCLEOTIDE SEQUENCE [LARGE SCALE GENOMIC DNA]</scope>
    <source>
        <strain evidence="3 4">HZE23-1</strain>
    </source>
</reference>
<feature type="domain" description="Acyltransferase 3" evidence="2">
    <location>
        <begin position="16"/>
        <end position="347"/>
    </location>
</feature>
<organism evidence="3 4">
    <name type="scientific">Acinetobacter schindleri</name>
    <dbReference type="NCBI Taxonomy" id="108981"/>
    <lineage>
        <taxon>Bacteria</taxon>
        <taxon>Pseudomonadati</taxon>
        <taxon>Pseudomonadota</taxon>
        <taxon>Gammaproteobacteria</taxon>
        <taxon>Moraxellales</taxon>
        <taxon>Moraxellaceae</taxon>
        <taxon>Acinetobacter</taxon>
    </lineage>
</organism>
<dbReference type="AlphaFoldDB" id="A0AAE6WWY9"/>
<gene>
    <name evidence="3" type="ORF">FSC10_11675</name>
</gene>
<feature type="transmembrane region" description="Helical" evidence="1">
    <location>
        <begin position="305"/>
        <end position="322"/>
    </location>
</feature>
<keyword evidence="3" id="KW-0012">Acyltransferase</keyword>
<dbReference type="Pfam" id="PF01757">
    <property type="entry name" value="Acyl_transf_3"/>
    <property type="match status" value="1"/>
</dbReference>
<dbReference type="InterPro" id="IPR050879">
    <property type="entry name" value="Acyltransferase_3"/>
</dbReference>
<keyword evidence="1" id="KW-1133">Transmembrane helix</keyword>
<dbReference type="EMBL" id="CP044463">
    <property type="protein sequence ID" value="QIC67972.1"/>
    <property type="molecule type" value="Genomic_DNA"/>
</dbReference>
<dbReference type="GO" id="GO:0016747">
    <property type="term" value="F:acyltransferase activity, transferring groups other than amino-acyl groups"/>
    <property type="evidence" value="ECO:0007669"/>
    <property type="project" value="InterPro"/>
</dbReference>
<feature type="transmembrane region" description="Helical" evidence="1">
    <location>
        <begin position="228"/>
        <end position="247"/>
    </location>
</feature>
<keyword evidence="1" id="KW-0812">Transmembrane</keyword>
<feature type="transmembrane region" description="Helical" evidence="1">
    <location>
        <begin position="163"/>
        <end position="182"/>
    </location>
</feature>
<evidence type="ECO:0000313" key="3">
    <source>
        <dbReference type="EMBL" id="QIC67972.1"/>
    </source>
</evidence>